<protein>
    <submittedName>
        <fullName evidence="2">Uncharacterized protein</fullName>
    </submittedName>
</protein>
<reference evidence="2 3" key="1">
    <citation type="journal article" date="2016" name="Mol. Biol. Evol.">
        <title>Comparative Genomics of Early-Diverging Mushroom-Forming Fungi Provides Insights into the Origins of Lignocellulose Decay Capabilities.</title>
        <authorList>
            <person name="Nagy L.G."/>
            <person name="Riley R."/>
            <person name="Tritt A."/>
            <person name="Adam C."/>
            <person name="Daum C."/>
            <person name="Floudas D."/>
            <person name="Sun H."/>
            <person name="Yadav J.S."/>
            <person name="Pangilinan J."/>
            <person name="Larsson K.H."/>
            <person name="Matsuura K."/>
            <person name="Barry K."/>
            <person name="Labutti K."/>
            <person name="Kuo R."/>
            <person name="Ohm R.A."/>
            <person name="Bhattacharya S.S."/>
            <person name="Shirouzu T."/>
            <person name="Yoshinaga Y."/>
            <person name="Martin F.M."/>
            <person name="Grigoriev I.V."/>
            <person name="Hibbett D.S."/>
        </authorList>
    </citation>
    <scope>NUCLEOTIDE SEQUENCE [LARGE SCALE GENOMIC DNA]</scope>
    <source>
        <strain evidence="2 3">HHB9708</strain>
    </source>
</reference>
<organism evidence="2 3">
    <name type="scientific">Sistotremastrum niveocremeum HHB9708</name>
    <dbReference type="NCBI Taxonomy" id="1314777"/>
    <lineage>
        <taxon>Eukaryota</taxon>
        <taxon>Fungi</taxon>
        <taxon>Dikarya</taxon>
        <taxon>Basidiomycota</taxon>
        <taxon>Agaricomycotina</taxon>
        <taxon>Agaricomycetes</taxon>
        <taxon>Sistotremastrales</taxon>
        <taxon>Sistotremastraceae</taxon>
        <taxon>Sertulicium</taxon>
        <taxon>Sertulicium niveocremeum</taxon>
    </lineage>
</organism>
<accession>A0A164Q5T3</accession>
<feature type="region of interest" description="Disordered" evidence="1">
    <location>
        <begin position="76"/>
        <end position="104"/>
    </location>
</feature>
<evidence type="ECO:0000313" key="3">
    <source>
        <dbReference type="Proteomes" id="UP000076722"/>
    </source>
</evidence>
<name>A0A164Q5T3_9AGAM</name>
<evidence type="ECO:0000313" key="2">
    <source>
        <dbReference type="EMBL" id="KZS89353.1"/>
    </source>
</evidence>
<gene>
    <name evidence="2" type="ORF">SISNIDRAFT_458849</name>
</gene>
<dbReference type="AlphaFoldDB" id="A0A164Q5T3"/>
<proteinExistence type="predicted"/>
<evidence type="ECO:0000256" key="1">
    <source>
        <dbReference type="SAM" id="MobiDB-lite"/>
    </source>
</evidence>
<dbReference type="EMBL" id="KV419428">
    <property type="protein sequence ID" value="KZS89353.1"/>
    <property type="molecule type" value="Genomic_DNA"/>
</dbReference>
<keyword evidence="3" id="KW-1185">Reference proteome</keyword>
<sequence>MLPSEISTVRTTRPSQRDIIGRCGGFIIFRDSSWYSQAKLRKASPARHLHLVNVYVTVRSLVSEEPDRRQKMMECKLANSQGTGTRTKPERKAQKPGKHLAFPQSWSGDKIAKAPSHPGRELSPLRLPIACYRRRRIGIAACCRPLSLR</sequence>
<dbReference type="Proteomes" id="UP000076722">
    <property type="component" value="Unassembled WGS sequence"/>
</dbReference>